<keyword evidence="2" id="KW-0732">Signal</keyword>
<dbReference type="Proteomes" id="UP000575083">
    <property type="component" value="Unassembled WGS sequence"/>
</dbReference>
<sequence length="222" mass="25297">MRMHHHRTAHPARVRLALRLACTGLLLAALGALGALAPTTASAQARYTCRDDSGNTYTSFRACPQGMKTTSVSAGPTASEYRQERSPSRTLSTAPAADHQQYMSERCRSLKDTLRTAYSRNIKADTQEGMRREFERDCREEESEASSRYYREQREARQQRRDEDRQAQQAQQASQADEARHSQQCAESRRILTLKKARTDLSEGERSDLKRFEDAYMARCAR</sequence>
<accession>A0A7X0U8P5</accession>
<feature type="compositionally biased region" description="Basic and acidic residues" evidence="1">
    <location>
        <begin position="149"/>
        <end position="166"/>
    </location>
</feature>
<evidence type="ECO:0000313" key="4">
    <source>
        <dbReference type="Proteomes" id="UP000575083"/>
    </source>
</evidence>
<dbReference type="EMBL" id="JACHLK010000002">
    <property type="protein sequence ID" value="MBB6558660.1"/>
    <property type="molecule type" value="Genomic_DNA"/>
</dbReference>
<reference evidence="3 4" key="1">
    <citation type="submission" date="2020-08" db="EMBL/GenBank/DDBJ databases">
        <title>Functional genomics of gut bacteria from endangered species of beetles.</title>
        <authorList>
            <person name="Carlos-Shanley C."/>
        </authorList>
    </citation>
    <scope>NUCLEOTIDE SEQUENCE [LARGE SCALE GENOMIC DNA]</scope>
    <source>
        <strain evidence="3 4">S00198</strain>
    </source>
</reference>
<name>A0A7X0U8P5_9BURK</name>
<feature type="chain" id="PRO_5031211704" description="DUF4124 domain-containing protein" evidence="2">
    <location>
        <begin position="38"/>
        <end position="222"/>
    </location>
</feature>
<feature type="region of interest" description="Disordered" evidence="1">
    <location>
        <begin position="67"/>
        <end position="104"/>
    </location>
</feature>
<feature type="region of interest" description="Disordered" evidence="1">
    <location>
        <begin position="121"/>
        <end position="190"/>
    </location>
</feature>
<gene>
    <name evidence="3" type="ORF">HNP48_001324</name>
</gene>
<proteinExistence type="predicted"/>
<keyword evidence="4" id="KW-1185">Reference proteome</keyword>
<evidence type="ECO:0000313" key="3">
    <source>
        <dbReference type="EMBL" id="MBB6558660.1"/>
    </source>
</evidence>
<organism evidence="3 4">
    <name type="scientific">Acidovorax soli</name>
    <dbReference type="NCBI Taxonomy" id="592050"/>
    <lineage>
        <taxon>Bacteria</taxon>
        <taxon>Pseudomonadati</taxon>
        <taxon>Pseudomonadota</taxon>
        <taxon>Betaproteobacteria</taxon>
        <taxon>Burkholderiales</taxon>
        <taxon>Comamonadaceae</taxon>
        <taxon>Acidovorax</taxon>
    </lineage>
</organism>
<protein>
    <recommendedName>
        <fullName evidence="5">DUF4124 domain-containing protein</fullName>
    </recommendedName>
</protein>
<feature type="compositionally biased region" description="Polar residues" evidence="1">
    <location>
        <begin position="67"/>
        <end position="76"/>
    </location>
</feature>
<evidence type="ECO:0000256" key="1">
    <source>
        <dbReference type="SAM" id="MobiDB-lite"/>
    </source>
</evidence>
<dbReference type="RefSeq" id="WP_184856085.1">
    <property type="nucleotide sequence ID" value="NZ_JACHLK010000002.1"/>
</dbReference>
<feature type="compositionally biased region" description="Low complexity" evidence="1">
    <location>
        <begin position="167"/>
        <end position="176"/>
    </location>
</feature>
<evidence type="ECO:0000256" key="2">
    <source>
        <dbReference type="SAM" id="SignalP"/>
    </source>
</evidence>
<feature type="signal peptide" evidence="2">
    <location>
        <begin position="1"/>
        <end position="37"/>
    </location>
</feature>
<feature type="compositionally biased region" description="Basic and acidic residues" evidence="1">
    <location>
        <begin position="122"/>
        <end position="139"/>
    </location>
</feature>
<evidence type="ECO:0008006" key="5">
    <source>
        <dbReference type="Google" id="ProtNLM"/>
    </source>
</evidence>
<comment type="caution">
    <text evidence="3">The sequence shown here is derived from an EMBL/GenBank/DDBJ whole genome shotgun (WGS) entry which is preliminary data.</text>
</comment>
<dbReference type="AlphaFoldDB" id="A0A7X0U8P5"/>